<dbReference type="InterPro" id="IPR051080">
    <property type="entry name" value="Nematode_rcpt-like_serp_alpha"/>
</dbReference>
<comment type="subcellular location">
    <subcellularLocation>
        <location evidence="1">Membrane</location>
        <topology evidence="1">Multi-pass membrane protein</topology>
    </subcellularLocation>
</comment>
<evidence type="ECO:0000256" key="4">
    <source>
        <dbReference type="ARBA" id="ARBA00023136"/>
    </source>
</evidence>
<evidence type="ECO:0000256" key="5">
    <source>
        <dbReference type="SAM" id="Phobius"/>
    </source>
</evidence>
<feature type="transmembrane region" description="Helical" evidence="5">
    <location>
        <begin position="275"/>
        <end position="298"/>
    </location>
</feature>
<dbReference type="Proteomes" id="UP000835052">
    <property type="component" value="Unassembled WGS sequence"/>
</dbReference>
<keyword evidence="7" id="KW-1185">Reference proteome</keyword>
<organism evidence="6 7">
    <name type="scientific">Caenorhabditis auriculariae</name>
    <dbReference type="NCBI Taxonomy" id="2777116"/>
    <lineage>
        <taxon>Eukaryota</taxon>
        <taxon>Metazoa</taxon>
        <taxon>Ecdysozoa</taxon>
        <taxon>Nematoda</taxon>
        <taxon>Chromadorea</taxon>
        <taxon>Rhabditida</taxon>
        <taxon>Rhabditina</taxon>
        <taxon>Rhabditomorpha</taxon>
        <taxon>Rhabditoidea</taxon>
        <taxon>Rhabditidae</taxon>
        <taxon>Peloderinae</taxon>
        <taxon>Caenorhabditis</taxon>
    </lineage>
</organism>
<accession>A0A8S1HAS0</accession>
<dbReference type="Pfam" id="PF02117">
    <property type="entry name" value="7TM_GPCR_Sra"/>
    <property type="match status" value="1"/>
</dbReference>
<evidence type="ECO:0000313" key="6">
    <source>
        <dbReference type="EMBL" id="CAD6190250.1"/>
    </source>
</evidence>
<keyword evidence="3 5" id="KW-1133">Transmembrane helix</keyword>
<dbReference type="PANTHER" id="PTHR31357:SF19">
    <property type="entry name" value="SERPENTINE RECEPTOR CLASS ALPHA-10"/>
    <property type="match status" value="1"/>
</dbReference>
<dbReference type="GO" id="GO:0004984">
    <property type="term" value="F:olfactory receptor activity"/>
    <property type="evidence" value="ECO:0007669"/>
    <property type="project" value="TreeGrafter"/>
</dbReference>
<gene>
    <name evidence="6" type="ORF">CAUJ_LOCUS6169</name>
</gene>
<evidence type="ECO:0000256" key="3">
    <source>
        <dbReference type="ARBA" id="ARBA00022989"/>
    </source>
</evidence>
<keyword evidence="2 5" id="KW-0812">Transmembrane</keyword>
<protein>
    <submittedName>
        <fullName evidence="6">Uncharacterized protein</fullName>
    </submittedName>
</protein>
<reference evidence="6" key="1">
    <citation type="submission" date="2020-10" db="EMBL/GenBank/DDBJ databases">
        <authorList>
            <person name="Kikuchi T."/>
        </authorList>
    </citation>
    <scope>NUCLEOTIDE SEQUENCE</scope>
    <source>
        <strain evidence="6">NKZ352</strain>
    </source>
</reference>
<evidence type="ECO:0000256" key="1">
    <source>
        <dbReference type="ARBA" id="ARBA00004141"/>
    </source>
</evidence>
<feature type="transmembrane region" description="Helical" evidence="5">
    <location>
        <begin position="28"/>
        <end position="47"/>
    </location>
</feature>
<proteinExistence type="predicted"/>
<feature type="transmembrane region" description="Helical" evidence="5">
    <location>
        <begin position="145"/>
        <end position="165"/>
    </location>
</feature>
<sequence>MFIGPDGCADQNGITAVTSIVYRSISHLQQIAAILTVILTVPAIYLLHYKCPFQSATRLLLVIAVFFANTLAGVTFVMETGAVFRSYMFSEKPCEITIKTTDCFYHSLFAIFSCSGLIVIPYALSVDRVISTLFPKFYDRFGMGVCAILCFITIFYSAFTTYYLADPNAPSEIYLRCTDVASYRMAPLATFINYNAMVLISCVFITIFVIMINRRRENRIRFDIKIRYRQREALLTSQVVCWITLVLVFGFSLYIGSRVVFRTLKLDSSTLWVYLLGRALYTFPYAAAATPGTILYAFQYVKSQRSNIIKDLTTARETTGSRMKELNVMWTTFYNNKYTHF</sequence>
<dbReference type="InterPro" id="IPR000344">
    <property type="entry name" value="7TM_GPCR_serpentine_rcpt_Sra"/>
</dbReference>
<feature type="transmembrane region" description="Helical" evidence="5">
    <location>
        <begin position="233"/>
        <end position="255"/>
    </location>
</feature>
<dbReference type="EMBL" id="CAJGYM010000014">
    <property type="protein sequence ID" value="CAD6190250.1"/>
    <property type="molecule type" value="Genomic_DNA"/>
</dbReference>
<feature type="transmembrane region" description="Helical" evidence="5">
    <location>
        <begin position="104"/>
        <end position="124"/>
    </location>
</feature>
<feature type="transmembrane region" description="Helical" evidence="5">
    <location>
        <begin position="191"/>
        <end position="212"/>
    </location>
</feature>
<name>A0A8S1HAS0_9PELO</name>
<dbReference type="AlphaFoldDB" id="A0A8S1HAS0"/>
<evidence type="ECO:0000256" key="2">
    <source>
        <dbReference type="ARBA" id="ARBA00022692"/>
    </source>
</evidence>
<dbReference type="GO" id="GO:0004930">
    <property type="term" value="F:G protein-coupled receptor activity"/>
    <property type="evidence" value="ECO:0007669"/>
    <property type="project" value="InterPro"/>
</dbReference>
<feature type="transmembrane region" description="Helical" evidence="5">
    <location>
        <begin position="59"/>
        <end position="84"/>
    </location>
</feature>
<dbReference type="GO" id="GO:0016020">
    <property type="term" value="C:membrane"/>
    <property type="evidence" value="ECO:0007669"/>
    <property type="project" value="UniProtKB-SubCell"/>
</dbReference>
<keyword evidence="4 5" id="KW-0472">Membrane</keyword>
<dbReference type="PRINTS" id="PR00697">
    <property type="entry name" value="TMPROTEINSRA"/>
</dbReference>
<dbReference type="PANTHER" id="PTHR31357">
    <property type="entry name" value="SERPENTINE RECEPTOR CLASS ALPHA-10"/>
    <property type="match status" value="1"/>
</dbReference>
<evidence type="ECO:0000313" key="7">
    <source>
        <dbReference type="Proteomes" id="UP000835052"/>
    </source>
</evidence>
<comment type="caution">
    <text evidence="6">The sequence shown here is derived from an EMBL/GenBank/DDBJ whole genome shotgun (WGS) entry which is preliminary data.</text>
</comment>